<sequence>MKFYPIMLNIEDENAVVVGGGLIAYRKVIGLLQAGAGITVISPVIHSKIEQLFIENKIAWKNKMFAPDDLDDAMIVIAATNSEMVNKFVALSAGKQQLVNIVDNPELSTFHVPSKLTRGDLTITVATGGASPTLSTSIRDEIALIYDDSYSDYLEFLTLSRKKVKHSTLNQTTKTQLLKAITNETYRQSIYMRNAFLEMIGGYEDKS</sequence>
<dbReference type="EMBL" id="DYWT01000300">
    <property type="protein sequence ID" value="HJF34033.1"/>
    <property type="molecule type" value="Genomic_DNA"/>
</dbReference>
<gene>
    <name evidence="8" type="ORF">K8V56_19910</name>
</gene>
<dbReference type="GO" id="GO:0043115">
    <property type="term" value="F:precorrin-2 dehydrogenase activity"/>
    <property type="evidence" value="ECO:0007669"/>
    <property type="project" value="UniProtKB-EC"/>
</dbReference>
<accession>A0A921KF53</accession>
<dbReference type="InterPro" id="IPR028161">
    <property type="entry name" value="Met8-like"/>
</dbReference>
<proteinExistence type="predicted"/>
<comment type="caution">
    <text evidence="8">The sequence shown here is derived from an EMBL/GenBank/DDBJ whole genome shotgun (WGS) entry which is preliminary data.</text>
</comment>
<evidence type="ECO:0000256" key="2">
    <source>
        <dbReference type="ARBA" id="ARBA00012400"/>
    </source>
</evidence>
<comment type="catalytic activity">
    <reaction evidence="6">
        <text>precorrin-2 + NAD(+) = sirohydrochlorin + NADH + 2 H(+)</text>
        <dbReference type="Rhea" id="RHEA:15613"/>
        <dbReference type="ChEBI" id="CHEBI:15378"/>
        <dbReference type="ChEBI" id="CHEBI:57540"/>
        <dbReference type="ChEBI" id="CHEBI:57945"/>
        <dbReference type="ChEBI" id="CHEBI:58351"/>
        <dbReference type="ChEBI" id="CHEBI:58827"/>
        <dbReference type="EC" id="1.3.1.76"/>
    </reaction>
</comment>
<dbReference type="GO" id="GO:0019354">
    <property type="term" value="P:siroheme biosynthetic process"/>
    <property type="evidence" value="ECO:0007669"/>
    <property type="project" value="InterPro"/>
</dbReference>
<dbReference type="Pfam" id="PF14824">
    <property type="entry name" value="Sirohm_synth_M"/>
    <property type="match status" value="1"/>
</dbReference>
<reference evidence="8" key="2">
    <citation type="submission" date="2021-09" db="EMBL/GenBank/DDBJ databases">
        <authorList>
            <person name="Gilroy R."/>
        </authorList>
    </citation>
    <scope>NUCLEOTIDE SEQUENCE</scope>
    <source>
        <strain evidence="8">CHK171-7178</strain>
    </source>
</reference>
<dbReference type="GO" id="GO:0004325">
    <property type="term" value="F:ferrochelatase activity"/>
    <property type="evidence" value="ECO:0007669"/>
    <property type="project" value="InterPro"/>
</dbReference>
<dbReference type="Gene3D" id="1.10.8.610">
    <property type="entry name" value="SirC, precorrin-2 dehydrogenase, C-terminal helical domain-like"/>
    <property type="match status" value="1"/>
</dbReference>
<evidence type="ECO:0000256" key="1">
    <source>
        <dbReference type="ARBA" id="ARBA00005010"/>
    </source>
</evidence>
<dbReference type="NCBIfam" id="TIGR01470">
    <property type="entry name" value="cysG_Nterm"/>
    <property type="match status" value="1"/>
</dbReference>
<dbReference type="Pfam" id="PF13241">
    <property type="entry name" value="NAD_binding_7"/>
    <property type="match status" value="1"/>
</dbReference>
<dbReference type="InterPro" id="IPR028281">
    <property type="entry name" value="Sirohaem_synthase_central"/>
</dbReference>
<evidence type="ECO:0000256" key="3">
    <source>
        <dbReference type="ARBA" id="ARBA00023002"/>
    </source>
</evidence>
<evidence type="ECO:0000313" key="8">
    <source>
        <dbReference type="EMBL" id="HJF34033.1"/>
    </source>
</evidence>
<comment type="pathway">
    <text evidence="1">Porphyrin-containing compound metabolism; siroheme biosynthesis; sirohydrochlorin from precorrin-2: step 1/1.</text>
</comment>
<dbReference type="Proteomes" id="UP000698173">
    <property type="component" value="Unassembled WGS sequence"/>
</dbReference>
<dbReference type="PANTHER" id="PTHR35330">
    <property type="entry name" value="SIROHEME BIOSYNTHESIS PROTEIN MET8"/>
    <property type="match status" value="1"/>
</dbReference>
<reference evidence="8" key="1">
    <citation type="journal article" date="2021" name="PeerJ">
        <title>Extensive microbial diversity within the chicken gut microbiome revealed by metagenomics and culture.</title>
        <authorList>
            <person name="Gilroy R."/>
            <person name="Ravi A."/>
            <person name="Getino M."/>
            <person name="Pursley I."/>
            <person name="Horton D.L."/>
            <person name="Alikhan N.F."/>
            <person name="Baker D."/>
            <person name="Gharbi K."/>
            <person name="Hall N."/>
            <person name="Watson M."/>
            <person name="Adriaenssens E.M."/>
            <person name="Foster-Nyarko E."/>
            <person name="Jarju S."/>
            <person name="Secka A."/>
            <person name="Antonio M."/>
            <person name="Oren A."/>
            <person name="Chaudhuri R.R."/>
            <person name="La Ragione R."/>
            <person name="Hildebrand F."/>
            <person name="Pallen M.J."/>
        </authorList>
    </citation>
    <scope>NUCLEOTIDE SEQUENCE</scope>
    <source>
        <strain evidence="8">CHK171-7178</strain>
    </source>
</reference>
<dbReference type="EC" id="1.3.1.76" evidence="2"/>
<dbReference type="AlphaFoldDB" id="A0A921KF53"/>
<name>A0A921KF53_SPOPS</name>
<dbReference type="InterPro" id="IPR042518">
    <property type="entry name" value="SirC_C"/>
</dbReference>
<keyword evidence="4" id="KW-0520">NAD</keyword>
<evidence type="ECO:0000313" key="9">
    <source>
        <dbReference type="Proteomes" id="UP000698173"/>
    </source>
</evidence>
<evidence type="ECO:0000256" key="4">
    <source>
        <dbReference type="ARBA" id="ARBA00023027"/>
    </source>
</evidence>
<dbReference type="SUPFAM" id="SSF75615">
    <property type="entry name" value="Siroheme synthase middle domains-like"/>
    <property type="match status" value="1"/>
</dbReference>
<feature type="domain" description="Siroheme synthase central" evidence="7">
    <location>
        <begin position="118"/>
        <end position="143"/>
    </location>
</feature>
<protein>
    <recommendedName>
        <fullName evidence="2">precorrin-2 dehydrogenase</fullName>
        <ecNumber evidence="2">1.3.1.76</ecNumber>
    </recommendedName>
</protein>
<keyword evidence="5" id="KW-0627">Porphyrin biosynthesis</keyword>
<keyword evidence="3" id="KW-0560">Oxidoreductase</keyword>
<evidence type="ECO:0000256" key="5">
    <source>
        <dbReference type="ARBA" id="ARBA00023244"/>
    </source>
</evidence>
<dbReference type="InterPro" id="IPR036291">
    <property type="entry name" value="NAD(P)-bd_dom_sf"/>
</dbReference>
<dbReference type="Pfam" id="PF22440">
    <property type="entry name" value="SirC_C"/>
    <property type="match status" value="1"/>
</dbReference>
<dbReference type="Gene3D" id="3.40.50.720">
    <property type="entry name" value="NAD(P)-binding Rossmann-like Domain"/>
    <property type="match status" value="1"/>
</dbReference>
<dbReference type="PANTHER" id="PTHR35330:SF1">
    <property type="entry name" value="SIROHEME BIOSYNTHESIS PROTEIN MET8"/>
    <property type="match status" value="1"/>
</dbReference>
<evidence type="ECO:0000256" key="6">
    <source>
        <dbReference type="ARBA" id="ARBA00047561"/>
    </source>
</evidence>
<dbReference type="InterPro" id="IPR006367">
    <property type="entry name" value="Sirohaem_synthase_N"/>
</dbReference>
<dbReference type="SUPFAM" id="SSF51735">
    <property type="entry name" value="NAD(P)-binding Rossmann-fold domains"/>
    <property type="match status" value="1"/>
</dbReference>
<evidence type="ECO:0000259" key="7">
    <source>
        <dbReference type="Pfam" id="PF14824"/>
    </source>
</evidence>
<organism evidence="8 9">
    <name type="scientific">Sporosarcina psychrophila</name>
    <name type="common">Bacillus psychrophilus</name>
    <dbReference type="NCBI Taxonomy" id="1476"/>
    <lineage>
        <taxon>Bacteria</taxon>
        <taxon>Bacillati</taxon>
        <taxon>Bacillota</taxon>
        <taxon>Bacilli</taxon>
        <taxon>Bacillales</taxon>
        <taxon>Caryophanaceae</taxon>
        <taxon>Sporosarcina</taxon>
    </lineage>
</organism>